<dbReference type="AlphaFoldDB" id="A0A927MPU8"/>
<comment type="caution">
    <text evidence="2">The sequence shown here is derived from an EMBL/GenBank/DDBJ whole genome shotgun (WGS) entry which is preliminary data.</text>
</comment>
<accession>A0A927MPU8</accession>
<keyword evidence="2" id="KW-0418">Kinase</keyword>
<evidence type="ECO:0000313" key="2">
    <source>
        <dbReference type="EMBL" id="MBE1556782.1"/>
    </source>
</evidence>
<dbReference type="GO" id="GO:0016301">
    <property type="term" value="F:kinase activity"/>
    <property type="evidence" value="ECO:0007669"/>
    <property type="project" value="UniProtKB-KW"/>
</dbReference>
<feature type="coiled-coil region" evidence="1">
    <location>
        <begin position="30"/>
        <end position="57"/>
    </location>
</feature>
<name>A0A927MPU8_9BACL</name>
<reference evidence="2" key="1">
    <citation type="submission" date="2020-10" db="EMBL/GenBank/DDBJ databases">
        <title>Genomic Encyclopedia of Type Strains, Phase IV (KMG-IV): sequencing the most valuable type-strain genomes for metagenomic binning, comparative biology and taxonomic classification.</title>
        <authorList>
            <person name="Goeker M."/>
        </authorList>
    </citation>
    <scope>NUCLEOTIDE SEQUENCE</scope>
    <source>
        <strain evidence="2">DSM 13886</strain>
    </source>
</reference>
<sequence>MESEFNGFKAQVSNLKEAMETMDGKQSTQVEEYEQQIKNFSVQIDSFNHTVEELNQNISLIINKFKSSNSEPVIEEINTSVDFQDSSNPENKNKKNEVNLIIEETTYAKDQTAISSIQKNNLPPSFKQLQRASSIQEVPSHVTPTESIDFQKQYQEKDQHFNKQSFPSSSINPNQIYNGLFRNVNTQSIINTNNIAKKQATPIKINPTRSFILTDSEPETIEIVTEKFDNLHDAAPIEKIIDISKEEIDMLEISNETEQKEKNGREALSFFKFFRKRN</sequence>
<dbReference type="RefSeq" id="WP_192600398.1">
    <property type="nucleotide sequence ID" value="NZ_JADBEL010000036.1"/>
</dbReference>
<keyword evidence="2" id="KW-0808">Transferase</keyword>
<gene>
    <name evidence="2" type="ORF">H4683_003908</name>
</gene>
<protein>
    <submittedName>
        <fullName evidence="2">Chemotaxis protein histidine kinase CheA</fullName>
    </submittedName>
</protein>
<dbReference type="Proteomes" id="UP000658225">
    <property type="component" value="Unassembled WGS sequence"/>
</dbReference>
<organism evidence="2 3">
    <name type="scientific">Sporosarcina limicola</name>
    <dbReference type="NCBI Taxonomy" id="34101"/>
    <lineage>
        <taxon>Bacteria</taxon>
        <taxon>Bacillati</taxon>
        <taxon>Bacillota</taxon>
        <taxon>Bacilli</taxon>
        <taxon>Bacillales</taxon>
        <taxon>Caryophanaceae</taxon>
        <taxon>Sporosarcina</taxon>
    </lineage>
</organism>
<evidence type="ECO:0000313" key="3">
    <source>
        <dbReference type="Proteomes" id="UP000658225"/>
    </source>
</evidence>
<proteinExistence type="predicted"/>
<keyword evidence="1" id="KW-0175">Coiled coil</keyword>
<dbReference type="EMBL" id="JADBEL010000036">
    <property type="protein sequence ID" value="MBE1556782.1"/>
    <property type="molecule type" value="Genomic_DNA"/>
</dbReference>
<keyword evidence="3" id="KW-1185">Reference proteome</keyword>
<evidence type="ECO:0000256" key="1">
    <source>
        <dbReference type="SAM" id="Coils"/>
    </source>
</evidence>